<reference evidence="1 2" key="1">
    <citation type="submission" date="2021-06" db="EMBL/GenBank/DDBJ databases">
        <authorList>
            <person name="Palmer J.M."/>
        </authorList>
    </citation>
    <scope>NUCLEOTIDE SEQUENCE [LARGE SCALE GENOMIC DNA]</scope>
    <source>
        <strain evidence="1 2">AS_MEX2019</strain>
        <tissue evidence="1">Muscle</tissue>
    </source>
</reference>
<name>A0ABV0YD07_9TELE</name>
<organism evidence="1 2">
    <name type="scientific">Ameca splendens</name>
    <dbReference type="NCBI Taxonomy" id="208324"/>
    <lineage>
        <taxon>Eukaryota</taxon>
        <taxon>Metazoa</taxon>
        <taxon>Chordata</taxon>
        <taxon>Craniata</taxon>
        <taxon>Vertebrata</taxon>
        <taxon>Euteleostomi</taxon>
        <taxon>Actinopterygii</taxon>
        <taxon>Neopterygii</taxon>
        <taxon>Teleostei</taxon>
        <taxon>Neoteleostei</taxon>
        <taxon>Acanthomorphata</taxon>
        <taxon>Ovalentaria</taxon>
        <taxon>Atherinomorphae</taxon>
        <taxon>Cyprinodontiformes</taxon>
        <taxon>Goodeidae</taxon>
        <taxon>Ameca</taxon>
    </lineage>
</organism>
<sequence length="66" mass="7540">MELEHQASSPGLIKLSGKLKCVDVLVRKSRPVLQWKSNNPWSLQQALRLETRPTEEALNVDTEIWA</sequence>
<gene>
    <name evidence="1" type="ORF">AMECASPLE_015476</name>
</gene>
<comment type="caution">
    <text evidence="1">The sequence shown here is derived from an EMBL/GenBank/DDBJ whole genome shotgun (WGS) entry which is preliminary data.</text>
</comment>
<keyword evidence="2" id="KW-1185">Reference proteome</keyword>
<protein>
    <submittedName>
        <fullName evidence="1">Uncharacterized protein</fullName>
    </submittedName>
</protein>
<proteinExistence type="predicted"/>
<accession>A0ABV0YD07</accession>
<evidence type="ECO:0000313" key="1">
    <source>
        <dbReference type="EMBL" id="MEQ2291685.1"/>
    </source>
</evidence>
<dbReference type="EMBL" id="JAHRIP010029305">
    <property type="protein sequence ID" value="MEQ2291685.1"/>
    <property type="molecule type" value="Genomic_DNA"/>
</dbReference>
<evidence type="ECO:0000313" key="2">
    <source>
        <dbReference type="Proteomes" id="UP001469553"/>
    </source>
</evidence>
<dbReference type="Proteomes" id="UP001469553">
    <property type="component" value="Unassembled WGS sequence"/>
</dbReference>